<dbReference type="PROSITE" id="PS50891">
    <property type="entry name" value="LOB"/>
    <property type="match status" value="1"/>
</dbReference>
<keyword evidence="4" id="KW-1185">Reference proteome</keyword>
<dbReference type="PANTHER" id="PTHR31301">
    <property type="entry name" value="LOB DOMAIN-CONTAINING PROTEIN 4-RELATED"/>
    <property type="match status" value="1"/>
</dbReference>
<accession>A0AAW1LGN0</accession>
<evidence type="ECO:0000259" key="2">
    <source>
        <dbReference type="PROSITE" id="PS50891"/>
    </source>
</evidence>
<dbReference type="InterPro" id="IPR004883">
    <property type="entry name" value="LOB"/>
</dbReference>
<feature type="domain" description="LOB" evidence="2">
    <location>
        <begin position="9"/>
        <end position="110"/>
    </location>
</feature>
<dbReference type="Proteomes" id="UP001443914">
    <property type="component" value="Unassembled WGS sequence"/>
</dbReference>
<protein>
    <recommendedName>
        <fullName evidence="2">LOB domain-containing protein</fullName>
    </recommendedName>
</protein>
<dbReference type="Pfam" id="PF03195">
    <property type="entry name" value="LOB"/>
    <property type="match status" value="1"/>
</dbReference>
<proteinExistence type="inferred from homology"/>
<evidence type="ECO:0000256" key="1">
    <source>
        <dbReference type="ARBA" id="ARBA00005474"/>
    </source>
</evidence>
<name>A0AAW1LGN0_SAPOF</name>
<gene>
    <name evidence="3" type="ORF">RND81_04G225200</name>
</gene>
<evidence type="ECO:0000313" key="3">
    <source>
        <dbReference type="EMBL" id="KAK9735753.1"/>
    </source>
</evidence>
<dbReference type="PANTHER" id="PTHR31301:SF21">
    <property type="entry name" value="LOB DOMAIN-CONTAINING PROTEIN 27-RELATED"/>
    <property type="match status" value="1"/>
</dbReference>
<organism evidence="3 4">
    <name type="scientific">Saponaria officinalis</name>
    <name type="common">Common soapwort</name>
    <name type="synonym">Lychnis saponaria</name>
    <dbReference type="NCBI Taxonomy" id="3572"/>
    <lineage>
        <taxon>Eukaryota</taxon>
        <taxon>Viridiplantae</taxon>
        <taxon>Streptophyta</taxon>
        <taxon>Embryophyta</taxon>
        <taxon>Tracheophyta</taxon>
        <taxon>Spermatophyta</taxon>
        <taxon>Magnoliopsida</taxon>
        <taxon>eudicotyledons</taxon>
        <taxon>Gunneridae</taxon>
        <taxon>Pentapetalae</taxon>
        <taxon>Caryophyllales</taxon>
        <taxon>Caryophyllaceae</taxon>
        <taxon>Caryophylleae</taxon>
        <taxon>Saponaria</taxon>
    </lineage>
</organism>
<comment type="similarity">
    <text evidence="1">Belongs to the LOB domain-containing protein family.</text>
</comment>
<dbReference type="AlphaFoldDB" id="A0AAW1LGN0"/>
<evidence type="ECO:0000313" key="4">
    <source>
        <dbReference type="Proteomes" id="UP001443914"/>
    </source>
</evidence>
<dbReference type="EMBL" id="JBDFQZ010000004">
    <property type="protein sequence ID" value="KAK9735753.1"/>
    <property type="molecule type" value="Genomic_DNA"/>
</dbReference>
<comment type="caution">
    <text evidence="3">The sequence shown here is derived from an EMBL/GenBank/DDBJ whole genome shotgun (WGS) entry which is preliminary data.</text>
</comment>
<sequence length="239" mass="27663">MTQKGASSQACAACKYQRRRCHPDCPLAPYFPGDKPKTFQNAHKLFGVSNIMKILKHVKDDEKDEAMKSIIYEADIRQRFPVHGCSLVIFRLREQVRQCQEELHRVNSCLATLRSTQQSHSQFRHDGYVEPSDIKPAFWIQSPNYSYNDNTSNNSTLSTRSYFPQEIDIPRDFYDLMDYDTIDDERRYYKTYDTCESSNESTLNEAMKSMDAVSQNHELKITAACFSLKSVQLGKAVLR</sequence>
<reference evidence="3" key="1">
    <citation type="submission" date="2024-03" db="EMBL/GenBank/DDBJ databases">
        <title>WGS assembly of Saponaria officinalis var. Norfolk2.</title>
        <authorList>
            <person name="Jenkins J."/>
            <person name="Shu S."/>
            <person name="Grimwood J."/>
            <person name="Barry K."/>
            <person name="Goodstein D."/>
            <person name="Schmutz J."/>
            <person name="Leebens-Mack J."/>
            <person name="Osbourn A."/>
        </authorList>
    </citation>
    <scope>NUCLEOTIDE SEQUENCE [LARGE SCALE GENOMIC DNA]</scope>
    <source>
        <strain evidence="3">JIC</strain>
    </source>
</reference>